<evidence type="ECO:0000256" key="1">
    <source>
        <dbReference type="SAM" id="Phobius"/>
    </source>
</evidence>
<proteinExistence type="predicted"/>
<protein>
    <recommendedName>
        <fullName evidence="4">Polysaccharide biosynthesis protein</fullName>
    </recommendedName>
</protein>
<comment type="caution">
    <text evidence="2">The sequence shown here is derived from an EMBL/GenBank/DDBJ whole genome shotgun (WGS) entry which is preliminary data.</text>
</comment>
<feature type="transmembrane region" description="Helical" evidence="1">
    <location>
        <begin position="89"/>
        <end position="110"/>
    </location>
</feature>
<evidence type="ECO:0008006" key="4">
    <source>
        <dbReference type="Google" id="ProtNLM"/>
    </source>
</evidence>
<accession>A0A4R4XBN5</accession>
<feature type="transmembrane region" description="Helical" evidence="1">
    <location>
        <begin position="359"/>
        <end position="380"/>
    </location>
</feature>
<keyword evidence="1" id="KW-0472">Membrane</keyword>
<keyword evidence="3" id="KW-1185">Reference proteome</keyword>
<dbReference type="AlphaFoldDB" id="A0A4R4XBN5"/>
<evidence type="ECO:0000313" key="3">
    <source>
        <dbReference type="Proteomes" id="UP000295172"/>
    </source>
</evidence>
<keyword evidence="1" id="KW-0812">Transmembrane</keyword>
<sequence>MSNQGSAVVLTALWSMQTFGQFANAMAACAWLAFVTNAAEKAALTSSARVRRLIPDIARLTLRFAALPGVGLLAVLGLCLVINPQPMATLYVAAASWSAMAGFLMTVSGLHRLSGRPELDAVAFGAVTIVNVTVTAATWRLGLSPTIYLLLQLAGMTVVTGLSLAALPRIWIVGPLSRRRLTVIFGRNASLLGLSDLMDVAAISAVFLVLMLVNKTEQSGPLFLALMVASLLVATMLYLLKLYQPAAAARLRGARGHDGRVRAYRLLGIAVGGGAACAVLISAYGVLHVSGVVALASSTLALCVLLAIYFGLAMAVMYGTFLLENTDSRILSSTSAAATVGALASAGFAAALVPAVGAAGGLCALVLSSAVKAAVLRVLLGRRHPELRITSTL</sequence>
<feature type="transmembrane region" description="Helical" evidence="1">
    <location>
        <begin position="293"/>
        <end position="318"/>
    </location>
</feature>
<evidence type="ECO:0000313" key="2">
    <source>
        <dbReference type="EMBL" id="TDD28068.1"/>
    </source>
</evidence>
<keyword evidence="1" id="KW-1133">Transmembrane helix</keyword>
<dbReference type="EMBL" id="SMKR01000026">
    <property type="protein sequence ID" value="TDD28068.1"/>
    <property type="molecule type" value="Genomic_DNA"/>
</dbReference>
<feature type="transmembrane region" description="Helical" evidence="1">
    <location>
        <begin position="60"/>
        <end position="83"/>
    </location>
</feature>
<feature type="transmembrane region" description="Helical" evidence="1">
    <location>
        <begin position="147"/>
        <end position="168"/>
    </location>
</feature>
<feature type="transmembrane region" description="Helical" evidence="1">
    <location>
        <begin position="330"/>
        <end position="353"/>
    </location>
</feature>
<feature type="transmembrane region" description="Helical" evidence="1">
    <location>
        <begin position="264"/>
        <end position="287"/>
    </location>
</feature>
<name>A0A4R4XBN5_9ACTN</name>
<gene>
    <name evidence="2" type="ORF">E1218_08500</name>
</gene>
<dbReference type="OrthoDB" id="3614112at2"/>
<dbReference type="Proteomes" id="UP000295172">
    <property type="component" value="Unassembled WGS sequence"/>
</dbReference>
<feature type="transmembrane region" description="Helical" evidence="1">
    <location>
        <begin position="20"/>
        <end position="39"/>
    </location>
</feature>
<reference evidence="2 3" key="1">
    <citation type="submission" date="2019-02" db="EMBL/GenBank/DDBJ databases">
        <title>Draft genome sequences of novel Actinobacteria.</title>
        <authorList>
            <person name="Sahin N."/>
            <person name="Ay H."/>
            <person name="Saygin H."/>
        </authorList>
    </citation>
    <scope>NUCLEOTIDE SEQUENCE [LARGE SCALE GENOMIC DNA]</scope>
    <source>
        <strain evidence="2 3">16K104</strain>
    </source>
</reference>
<organism evidence="2 3">
    <name type="scientific">Kribbella turkmenica</name>
    <dbReference type="NCBI Taxonomy" id="2530375"/>
    <lineage>
        <taxon>Bacteria</taxon>
        <taxon>Bacillati</taxon>
        <taxon>Actinomycetota</taxon>
        <taxon>Actinomycetes</taxon>
        <taxon>Propionibacteriales</taxon>
        <taxon>Kribbellaceae</taxon>
        <taxon>Kribbella</taxon>
    </lineage>
</organism>
<dbReference type="RefSeq" id="WP_132318027.1">
    <property type="nucleotide sequence ID" value="NZ_SMKR01000026.1"/>
</dbReference>
<feature type="transmembrane region" description="Helical" evidence="1">
    <location>
        <begin position="122"/>
        <end position="141"/>
    </location>
</feature>
<feature type="transmembrane region" description="Helical" evidence="1">
    <location>
        <begin position="222"/>
        <end position="243"/>
    </location>
</feature>
<feature type="transmembrane region" description="Helical" evidence="1">
    <location>
        <begin position="189"/>
        <end position="210"/>
    </location>
</feature>